<dbReference type="Proteomes" id="UP000499080">
    <property type="component" value="Unassembled WGS sequence"/>
</dbReference>
<feature type="compositionally biased region" description="Polar residues" evidence="1">
    <location>
        <begin position="1"/>
        <end position="17"/>
    </location>
</feature>
<accession>A0A4Y2T541</accession>
<gene>
    <name evidence="2" type="ORF">AVEN_209807_1</name>
</gene>
<proteinExistence type="predicted"/>
<dbReference type="EMBL" id="BGPR01025978">
    <property type="protein sequence ID" value="GBN95321.1"/>
    <property type="molecule type" value="Genomic_DNA"/>
</dbReference>
<evidence type="ECO:0000313" key="3">
    <source>
        <dbReference type="Proteomes" id="UP000499080"/>
    </source>
</evidence>
<sequence length="124" mass="14100">MTSLSSHSLQFISAQNKSKPRKSASKTTKTQLSRKTNSIVSAMRKQPNCTGSRRENNLNSPFPDDVTHPLRYTTNVSTVNIRFHQIKMMTFMEVLPDNRNKSVKILKISCKVPLNLTNEVLHTQ</sequence>
<keyword evidence="3" id="KW-1185">Reference proteome</keyword>
<evidence type="ECO:0000313" key="2">
    <source>
        <dbReference type="EMBL" id="GBN95321.1"/>
    </source>
</evidence>
<dbReference type="AlphaFoldDB" id="A0A4Y2T541"/>
<name>A0A4Y2T541_ARAVE</name>
<reference evidence="2 3" key="1">
    <citation type="journal article" date="2019" name="Sci. Rep.">
        <title>Orb-weaving spider Araneus ventricosus genome elucidates the spidroin gene catalogue.</title>
        <authorList>
            <person name="Kono N."/>
            <person name="Nakamura H."/>
            <person name="Ohtoshi R."/>
            <person name="Moran D.A.P."/>
            <person name="Shinohara A."/>
            <person name="Yoshida Y."/>
            <person name="Fujiwara M."/>
            <person name="Mori M."/>
            <person name="Tomita M."/>
            <person name="Arakawa K."/>
        </authorList>
    </citation>
    <scope>NUCLEOTIDE SEQUENCE [LARGE SCALE GENOMIC DNA]</scope>
</reference>
<evidence type="ECO:0000256" key="1">
    <source>
        <dbReference type="SAM" id="MobiDB-lite"/>
    </source>
</evidence>
<feature type="region of interest" description="Disordered" evidence="1">
    <location>
        <begin position="1"/>
        <end position="69"/>
    </location>
</feature>
<organism evidence="2 3">
    <name type="scientific">Araneus ventricosus</name>
    <name type="common">Orbweaver spider</name>
    <name type="synonym">Epeira ventricosa</name>
    <dbReference type="NCBI Taxonomy" id="182803"/>
    <lineage>
        <taxon>Eukaryota</taxon>
        <taxon>Metazoa</taxon>
        <taxon>Ecdysozoa</taxon>
        <taxon>Arthropoda</taxon>
        <taxon>Chelicerata</taxon>
        <taxon>Arachnida</taxon>
        <taxon>Araneae</taxon>
        <taxon>Araneomorphae</taxon>
        <taxon>Entelegynae</taxon>
        <taxon>Araneoidea</taxon>
        <taxon>Araneidae</taxon>
        <taxon>Araneus</taxon>
    </lineage>
</organism>
<comment type="caution">
    <text evidence="2">The sequence shown here is derived from an EMBL/GenBank/DDBJ whole genome shotgun (WGS) entry which is preliminary data.</text>
</comment>
<protein>
    <submittedName>
        <fullName evidence="2">Uncharacterized protein</fullName>
    </submittedName>
</protein>
<feature type="compositionally biased region" description="Polar residues" evidence="1">
    <location>
        <begin position="25"/>
        <end position="40"/>
    </location>
</feature>